<dbReference type="OrthoDB" id="2083at2759"/>
<dbReference type="GO" id="GO:0003755">
    <property type="term" value="F:peptidyl-prolyl cis-trans isomerase activity"/>
    <property type="evidence" value="ECO:0007669"/>
    <property type="project" value="UniProtKB-UniRule"/>
</dbReference>
<evidence type="ECO:0000313" key="12">
    <source>
        <dbReference type="EMBL" id="OAF65669.1"/>
    </source>
</evidence>
<dbReference type="SUPFAM" id="SSF54928">
    <property type="entry name" value="RNA-binding domain, RBD"/>
    <property type="match status" value="1"/>
</dbReference>
<keyword evidence="7 9" id="KW-0539">Nucleus</keyword>
<dbReference type="AlphaFoldDB" id="A0A177AUJ6"/>
<dbReference type="GO" id="GO:0003723">
    <property type="term" value="F:RNA binding"/>
    <property type="evidence" value="ECO:0007669"/>
    <property type="project" value="UniProtKB-UniRule"/>
</dbReference>
<evidence type="ECO:0000256" key="3">
    <source>
        <dbReference type="ARBA" id="ARBA00004123"/>
    </source>
</evidence>
<accession>A0A177AUJ6</accession>
<dbReference type="PROSITE" id="PS50102">
    <property type="entry name" value="RRM"/>
    <property type="match status" value="1"/>
</dbReference>
<comment type="subcellular location">
    <subcellularLocation>
        <location evidence="3 9">Nucleus</location>
    </subcellularLocation>
</comment>
<dbReference type="PROSITE" id="PS50072">
    <property type="entry name" value="CSA_PPIASE_2"/>
    <property type="match status" value="1"/>
</dbReference>
<dbReference type="PANTHER" id="PTHR45843:SF1">
    <property type="entry name" value="PEPTIDYL-PROLYL CIS-TRANS ISOMERASE-LIKE 4"/>
    <property type="match status" value="1"/>
</dbReference>
<sequence>MSVTFETSLGDFTVDLYTKERPKCSFNFLKLCMVKYYNYCRFFCVQKDLAVQSGDPSNTGNGGTSIYNKIDNVKYFQPKFTPIIKHNKKYLISMVNNGSNFFGSQFLITTSVDPSYLDGQKHVVFGQIGDGCHVVDLINNAYVNNKNMPLRDIWIYHTVVLFDPFDNSKKLESLVPASSPLPTREMLNTGNIGADETLDTYKGMTQEEIQEVMEQKEAQAQATLLEMVGDIDSADMKPPENVLFVCKLNPVTTDEDLEIIFSRFGNILSCEILRDHITDESLQYGFIEFENKESAEEGYFKMDNVLIDDRRIHVDFSQSVSKLHVINPQDKKLRIGTDYVIKDKRKHDKYQFVFDDKLLAKKMKSIDKRSKKRRIG</sequence>
<evidence type="ECO:0000256" key="4">
    <source>
        <dbReference type="ARBA" id="ARBA00022884"/>
    </source>
</evidence>
<comment type="function">
    <text evidence="2 9">PPIases accelerate the folding of proteins. It catalyzes the cis-trans isomerization of proline imidic peptide bonds in oligopeptides.</text>
</comment>
<dbReference type="SMART" id="SM00360">
    <property type="entry name" value="RRM"/>
    <property type="match status" value="1"/>
</dbReference>
<evidence type="ECO:0000259" key="11">
    <source>
        <dbReference type="PROSITE" id="PS50102"/>
    </source>
</evidence>
<evidence type="ECO:0000256" key="1">
    <source>
        <dbReference type="ARBA" id="ARBA00000971"/>
    </source>
</evidence>
<dbReference type="CDD" id="cd12235">
    <property type="entry name" value="RRM_PPIL4"/>
    <property type="match status" value="1"/>
</dbReference>
<comment type="similarity">
    <text evidence="9">Belongs to the cyclophilin-type PPIase family. PPIL4 subfamily.</text>
</comment>
<dbReference type="InterPro" id="IPR002130">
    <property type="entry name" value="Cyclophilin-type_PPIase_dom"/>
</dbReference>
<dbReference type="Proteomes" id="UP000078046">
    <property type="component" value="Unassembled WGS sequence"/>
</dbReference>
<evidence type="ECO:0000256" key="2">
    <source>
        <dbReference type="ARBA" id="ARBA00002388"/>
    </source>
</evidence>
<reference evidence="12 13" key="1">
    <citation type="submission" date="2016-04" db="EMBL/GenBank/DDBJ databases">
        <title>The genome of Intoshia linei affirms orthonectids as highly simplified spiralians.</title>
        <authorList>
            <person name="Mikhailov K.V."/>
            <person name="Slusarev G.S."/>
            <person name="Nikitin M.A."/>
            <person name="Logacheva M.D."/>
            <person name="Penin A."/>
            <person name="Aleoshin V."/>
            <person name="Panchin Y.V."/>
        </authorList>
    </citation>
    <scope>NUCLEOTIDE SEQUENCE [LARGE SCALE GENOMIC DNA]</scope>
    <source>
        <strain evidence="12">Intl2013</strain>
        <tissue evidence="12">Whole animal</tissue>
    </source>
</reference>
<dbReference type="Pfam" id="PF00076">
    <property type="entry name" value="RRM_1"/>
    <property type="match status" value="1"/>
</dbReference>
<organism evidence="12 13">
    <name type="scientific">Intoshia linei</name>
    <dbReference type="NCBI Taxonomy" id="1819745"/>
    <lineage>
        <taxon>Eukaryota</taxon>
        <taxon>Metazoa</taxon>
        <taxon>Spiralia</taxon>
        <taxon>Lophotrochozoa</taxon>
        <taxon>Mesozoa</taxon>
        <taxon>Orthonectida</taxon>
        <taxon>Rhopaluridae</taxon>
        <taxon>Intoshia</taxon>
    </lineage>
</organism>
<dbReference type="EC" id="5.2.1.8" evidence="9"/>
<dbReference type="InterPro" id="IPR012677">
    <property type="entry name" value="Nucleotide-bd_a/b_plait_sf"/>
</dbReference>
<evidence type="ECO:0000256" key="5">
    <source>
        <dbReference type="ARBA" id="ARBA00023110"/>
    </source>
</evidence>
<comment type="caution">
    <text evidence="12">The sequence shown here is derived from an EMBL/GenBank/DDBJ whole genome shotgun (WGS) entry which is preliminary data.</text>
</comment>
<comment type="catalytic activity">
    <reaction evidence="1 9">
        <text>[protein]-peptidylproline (omega=180) = [protein]-peptidylproline (omega=0)</text>
        <dbReference type="Rhea" id="RHEA:16237"/>
        <dbReference type="Rhea" id="RHEA-COMP:10747"/>
        <dbReference type="Rhea" id="RHEA-COMP:10748"/>
        <dbReference type="ChEBI" id="CHEBI:83833"/>
        <dbReference type="ChEBI" id="CHEBI:83834"/>
        <dbReference type="EC" id="5.2.1.8"/>
    </reaction>
</comment>
<evidence type="ECO:0000259" key="10">
    <source>
        <dbReference type="PROSITE" id="PS50072"/>
    </source>
</evidence>
<dbReference type="InterPro" id="IPR000504">
    <property type="entry name" value="RRM_dom"/>
</dbReference>
<dbReference type="FunFam" id="3.30.70.330:FF:000287">
    <property type="entry name" value="Peptidyl-prolyl cis-trans isomerase"/>
    <property type="match status" value="1"/>
</dbReference>
<keyword evidence="5 9" id="KW-0697">Rotamase</keyword>
<dbReference type="SUPFAM" id="SSF50891">
    <property type="entry name" value="Cyclophilin-like"/>
    <property type="match status" value="1"/>
</dbReference>
<protein>
    <recommendedName>
        <fullName evidence="9">Peptidyl-prolyl cis-trans isomerase</fullName>
        <shortName evidence="9">PPIase</shortName>
        <ecNumber evidence="9">5.2.1.8</ecNumber>
    </recommendedName>
</protein>
<evidence type="ECO:0000313" key="13">
    <source>
        <dbReference type="Proteomes" id="UP000078046"/>
    </source>
</evidence>
<dbReference type="Gene3D" id="2.40.100.10">
    <property type="entry name" value="Cyclophilin-like"/>
    <property type="match status" value="1"/>
</dbReference>
<proteinExistence type="inferred from homology"/>
<evidence type="ECO:0000256" key="7">
    <source>
        <dbReference type="ARBA" id="ARBA00023242"/>
    </source>
</evidence>
<dbReference type="PANTHER" id="PTHR45843">
    <property type="entry name" value="PEPTIDYL-PROLYL CIS-TRANS ISOMERASE-LIKE 4"/>
    <property type="match status" value="1"/>
</dbReference>
<keyword evidence="13" id="KW-1185">Reference proteome</keyword>
<keyword evidence="4 8" id="KW-0694">RNA-binding</keyword>
<dbReference type="PRINTS" id="PR00153">
    <property type="entry name" value="CSAPPISMRASE"/>
</dbReference>
<gene>
    <name evidence="12" type="ORF">A3Q56_06609</name>
</gene>
<feature type="domain" description="PPIase cyclophilin-type" evidence="10">
    <location>
        <begin position="1"/>
        <end position="160"/>
    </location>
</feature>
<dbReference type="InterPro" id="IPR029000">
    <property type="entry name" value="Cyclophilin-like_dom_sf"/>
</dbReference>
<evidence type="ECO:0000256" key="8">
    <source>
        <dbReference type="PROSITE-ProRule" id="PRU00176"/>
    </source>
</evidence>
<feature type="domain" description="RRM" evidence="11">
    <location>
        <begin position="241"/>
        <end position="319"/>
    </location>
</feature>
<dbReference type="Gene3D" id="3.30.70.330">
    <property type="match status" value="1"/>
</dbReference>
<evidence type="ECO:0000256" key="9">
    <source>
        <dbReference type="RuleBase" id="RU365081"/>
    </source>
</evidence>
<dbReference type="EMBL" id="LWCA01001194">
    <property type="protein sequence ID" value="OAF65669.1"/>
    <property type="molecule type" value="Genomic_DNA"/>
</dbReference>
<keyword evidence="6 9" id="KW-0413">Isomerase</keyword>
<dbReference type="Pfam" id="PF00160">
    <property type="entry name" value="Pro_isomerase"/>
    <property type="match status" value="1"/>
</dbReference>
<dbReference type="GO" id="GO:0005634">
    <property type="term" value="C:nucleus"/>
    <property type="evidence" value="ECO:0007669"/>
    <property type="project" value="UniProtKB-SubCell"/>
</dbReference>
<evidence type="ECO:0000256" key="6">
    <source>
        <dbReference type="ARBA" id="ARBA00023235"/>
    </source>
</evidence>
<dbReference type="InterPro" id="IPR035979">
    <property type="entry name" value="RBD_domain_sf"/>
</dbReference>
<name>A0A177AUJ6_9BILA</name>
<dbReference type="InterPro" id="IPR035542">
    <property type="entry name" value="CRIP"/>
</dbReference>